<keyword evidence="2 5" id="KW-0812">Transmembrane</keyword>
<evidence type="ECO:0000256" key="1">
    <source>
        <dbReference type="ARBA" id="ARBA00004141"/>
    </source>
</evidence>
<dbReference type="Gene3D" id="3.30.750.24">
    <property type="entry name" value="STAS domain"/>
    <property type="match status" value="1"/>
</dbReference>
<feature type="transmembrane region" description="Helical" evidence="5">
    <location>
        <begin position="174"/>
        <end position="196"/>
    </location>
</feature>
<dbReference type="InterPro" id="IPR002645">
    <property type="entry name" value="STAS_dom"/>
</dbReference>
<feature type="transmembrane region" description="Helical" evidence="5">
    <location>
        <begin position="29"/>
        <end position="50"/>
    </location>
</feature>
<feature type="domain" description="STAS" evidence="6">
    <location>
        <begin position="436"/>
        <end position="537"/>
    </location>
</feature>
<dbReference type="CDD" id="cd07042">
    <property type="entry name" value="STAS_SulP_like_sulfate_transporter"/>
    <property type="match status" value="1"/>
</dbReference>
<sequence length="549" mass="55852">MSAASWSLRSLLPRSADYRGLRRSWRRDVVSGVTVGIVALPLALAFGVSSGVGAEAGLITAIVAGLVAAVFGGSNVQVSGPTGAMAVVLAPIVVSHGVGSVVVISIIAGLIVLIAGVLRLGRTVSAIPWPVIEGFTVGIGVIIFLQQVPAAVGVGGAGHSTNAVIAAIESVTAATWPSALIPLAVVALVAVVMLALGRISGRLPASFLAIAVATVGASLLSLPLDRIGELPHSLPLPAFPAIAVDTLPSLIGPAFAVAALAAIESLLSARVAASMSDTGPVDADRELLGQGLASVASGLFGGMPATGAIARTAVNVRSGARTRASAIVHSLALLAVVYLAANVVSVIPLAALSGVLMVTATRMVSPAVVGQVLRSSRSDAIVFVVTAIITVSFDLIIAVGIGIAVAAFFALRALSAASGVHREELPGPPVPGDERIALFRIDGSLFFGAAERILDRIDTHEGIEAVILRLSQLHLIDATGAHTLTELVTTLERRGVTVLIKGIRPEHLPIVERLGVIESLRHPHHLFDELAPAIAHARSHISRTAAARG</sequence>
<proteinExistence type="predicted"/>
<name>A0ABU1SCV9_9MICO</name>
<dbReference type="Pfam" id="PF01740">
    <property type="entry name" value="STAS"/>
    <property type="match status" value="1"/>
</dbReference>
<keyword evidence="4 5" id="KW-0472">Membrane</keyword>
<gene>
    <name evidence="7" type="ORF">J2Y69_002037</name>
</gene>
<evidence type="ECO:0000256" key="3">
    <source>
        <dbReference type="ARBA" id="ARBA00022989"/>
    </source>
</evidence>
<feature type="transmembrane region" description="Helical" evidence="5">
    <location>
        <begin position="88"/>
        <end position="115"/>
    </location>
</feature>
<dbReference type="Proteomes" id="UP001259347">
    <property type="component" value="Unassembled WGS sequence"/>
</dbReference>
<feature type="transmembrane region" description="Helical" evidence="5">
    <location>
        <begin position="331"/>
        <end position="360"/>
    </location>
</feature>
<comment type="caution">
    <text evidence="7">The sequence shown here is derived from an EMBL/GenBank/DDBJ whole genome shotgun (WGS) entry which is preliminary data.</text>
</comment>
<dbReference type="Pfam" id="PF00916">
    <property type="entry name" value="Sulfate_transp"/>
    <property type="match status" value="1"/>
</dbReference>
<protein>
    <submittedName>
        <fullName evidence="7">SulP family sulfate permease</fullName>
    </submittedName>
</protein>
<evidence type="ECO:0000313" key="7">
    <source>
        <dbReference type="EMBL" id="MDR6867434.1"/>
    </source>
</evidence>
<keyword evidence="3 5" id="KW-1133">Transmembrane helix</keyword>
<keyword evidence="8" id="KW-1185">Reference proteome</keyword>
<evidence type="ECO:0000256" key="4">
    <source>
        <dbReference type="ARBA" id="ARBA00023136"/>
    </source>
</evidence>
<dbReference type="SUPFAM" id="SSF52091">
    <property type="entry name" value="SpoIIaa-like"/>
    <property type="match status" value="1"/>
</dbReference>
<organism evidence="7 8">
    <name type="scientific">Microbacterium resistens</name>
    <dbReference type="NCBI Taxonomy" id="156977"/>
    <lineage>
        <taxon>Bacteria</taxon>
        <taxon>Bacillati</taxon>
        <taxon>Actinomycetota</taxon>
        <taxon>Actinomycetes</taxon>
        <taxon>Micrococcales</taxon>
        <taxon>Microbacteriaceae</taxon>
        <taxon>Microbacterium</taxon>
    </lineage>
</organism>
<evidence type="ECO:0000256" key="5">
    <source>
        <dbReference type="SAM" id="Phobius"/>
    </source>
</evidence>
<dbReference type="InterPro" id="IPR036513">
    <property type="entry name" value="STAS_dom_sf"/>
</dbReference>
<dbReference type="InterPro" id="IPR001902">
    <property type="entry name" value="SLC26A/SulP_fam"/>
</dbReference>
<feature type="transmembrane region" description="Helical" evidence="5">
    <location>
        <begin position="203"/>
        <end position="222"/>
    </location>
</feature>
<comment type="subcellular location">
    <subcellularLocation>
        <location evidence="1">Membrane</location>
        <topology evidence="1">Multi-pass membrane protein</topology>
    </subcellularLocation>
</comment>
<feature type="transmembrane region" description="Helical" evidence="5">
    <location>
        <begin position="242"/>
        <end position="263"/>
    </location>
</feature>
<dbReference type="EMBL" id="JAVDUM010000008">
    <property type="protein sequence ID" value="MDR6867434.1"/>
    <property type="molecule type" value="Genomic_DNA"/>
</dbReference>
<evidence type="ECO:0000313" key="8">
    <source>
        <dbReference type="Proteomes" id="UP001259347"/>
    </source>
</evidence>
<evidence type="ECO:0000256" key="2">
    <source>
        <dbReference type="ARBA" id="ARBA00022692"/>
    </source>
</evidence>
<accession>A0ABU1SCV9</accession>
<dbReference type="PROSITE" id="PS50801">
    <property type="entry name" value="STAS"/>
    <property type="match status" value="1"/>
</dbReference>
<dbReference type="InterPro" id="IPR011547">
    <property type="entry name" value="SLC26A/SulP_dom"/>
</dbReference>
<evidence type="ECO:0000259" key="6">
    <source>
        <dbReference type="PROSITE" id="PS50801"/>
    </source>
</evidence>
<feature type="transmembrane region" description="Helical" evidence="5">
    <location>
        <begin position="56"/>
        <end position="76"/>
    </location>
</feature>
<feature type="transmembrane region" description="Helical" evidence="5">
    <location>
        <begin position="380"/>
        <end position="411"/>
    </location>
</feature>
<feature type="transmembrane region" description="Helical" evidence="5">
    <location>
        <begin position="127"/>
        <end position="145"/>
    </location>
</feature>
<dbReference type="RefSeq" id="WP_310020226.1">
    <property type="nucleotide sequence ID" value="NZ_JAVDUM010000008.1"/>
</dbReference>
<reference evidence="7 8" key="1">
    <citation type="submission" date="2023-07" db="EMBL/GenBank/DDBJ databases">
        <title>Sorghum-associated microbial communities from plants grown in Nebraska, USA.</title>
        <authorList>
            <person name="Schachtman D."/>
        </authorList>
    </citation>
    <scope>NUCLEOTIDE SEQUENCE [LARGE SCALE GENOMIC DNA]</scope>
    <source>
        <strain evidence="7 8">2980</strain>
    </source>
</reference>
<dbReference type="PANTHER" id="PTHR11814">
    <property type="entry name" value="SULFATE TRANSPORTER"/>
    <property type="match status" value="1"/>
</dbReference>